<evidence type="ECO:0000256" key="7">
    <source>
        <dbReference type="ARBA" id="ARBA00022692"/>
    </source>
</evidence>
<dbReference type="NCBIfam" id="TIGR00229">
    <property type="entry name" value="sensory_box"/>
    <property type="match status" value="1"/>
</dbReference>
<feature type="domain" description="PAS" evidence="17">
    <location>
        <begin position="606"/>
        <end position="647"/>
    </location>
</feature>
<proteinExistence type="predicted"/>
<dbReference type="SMART" id="SM00387">
    <property type="entry name" value="HATPase_c"/>
    <property type="match status" value="1"/>
</dbReference>
<evidence type="ECO:0000256" key="11">
    <source>
        <dbReference type="ARBA" id="ARBA00022989"/>
    </source>
</evidence>
<gene>
    <name evidence="20" type="ORF">DSM101010T_09760</name>
</gene>
<sequence length="1121" mass="124081">MMKPSWGIREKLVGIFVLIKVLPLILLAWFAWSEISTLGWTVRERLEQLVFETKRTVGEVGSIATESSIRALDIKSREAIERLTTDTASRVAAFLYERDDDLGQAAVLRPDERLYRQFLAPRNRPVILHDEWVLNSEGSAWVPAIPRPESGPLVAPVNINNSKDFHSRPPSVFRQEDRPLYLEMTFVDMSGMERVKVVTSPRMSPELRDVSKRANTYCRAEGYFAQLKKLKPGEIYVSDVIGAYLPSPVIGPFTKERAKALGIPFEPEKAGYAGKENPVGKRFEGLVRWATPVVREGKQIGWVTLALDHTHVMEFTDHILPTEERYTDISDASSGNYAFMWDYQGRSISHPRDYSIAGYDPKTGEPAVPWLDEDTYRKWQASGLNATEFLKTVPFFNHQSLGNKPSKEMMRQGLVGLDGRYLNFAPQCTGWHNLTQHGGSGSFVIFWSGLWKLTTAAAIPYYTGQYGDSPRGFGYVTIGANVDEFHEAATRMANRLEMLVSTFTDYLGEQDEKTQTMLQKSLRKTSLEISMSTAAMIFIVIVIAVWMATTLTGKITRIIRGIRRFQSGELGYRLEEKGTDEIGQLCHAFNDTAGTISALVADLKGAEEQYRTVIQNAVEGIYQSTPDGRYLDVNPALVQILGYESKEELLCSVSNIGTQLYDDPADRENLLEILEASGSVSNYEFRARRKDGSPVWLSTNVRAVRGKNGEIEYIEGMVGDITSRKNMEEAERSREAAEARDQAKSVFLANMSHEIRTPMNAILGVAELLQESPLDDNGKALVSLLQTSGEHLLVLINDILDISQIEAGKAHLAREPFSIHDQVRGVASIMSVKAKEKGIQLKYHVEQGLPAFVRGDAARFRQIMLNLVGNAVKFTDAGSVVIRVGMAERAGKQVVLNCMVQDTGSGFPPEKAATLFDAFVQGDNSSTRKFGGSGLGLAISKRLVALMGGTISAESTPGEGSRFSFSIVLDEAEPPNHADPALQSETGHAGESGGWSIGKKVLYVDDSESNRLLISLYLKNTGVELDLAEDGMQGIEMATAGKYDVMLLDMELPGMDGYTVARNLRNMEESEHLPIIALTANAMADDRRRCLDAGCSEYLAKPVRKAELLDLLRTVLSEAEA</sequence>
<dbReference type="EC" id="2.7.13.3" evidence="3"/>
<dbReference type="PROSITE" id="PS50109">
    <property type="entry name" value="HIS_KIN"/>
    <property type="match status" value="1"/>
</dbReference>
<dbReference type="CDD" id="cd00082">
    <property type="entry name" value="HisKA"/>
    <property type="match status" value="1"/>
</dbReference>
<dbReference type="InterPro" id="IPR000700">
    <property type="entry name" value="PAS-assoc_C"/>
</dbReference>
<dbReference type="InterPro" id="IPR001610">
    <property type="entry name" value="PAC"/>
</dbReference>
<feature type="domain" description="PAC" evidence="18">
    <location>
        <begin position="681"/>
        <end position="733"/>
    </location>
</feature>
<dbReference type="GO" id="GO:0005886">
    <property type="term" value="C:plasma membrane"/>
    <property type="evidence" value="ECO:0007669"/>
    <property type="project" value="UniProtKB-SubCell"/>
</dbReference>
<evidence type="ECO:0000256" key="9">
    <source>
        <dbReference type="ARBA" id="ARBA00022777"/>
    </source>
</evidence>
<keyword evidence="10" id="KW-0067">ATP-binding</keyword>
<dbReference type="SUPFAM" id="SSF47384">
    <property type="entry name" value="Homodimeric domain of signal transducing histidine kinase"/>
    <property type="match status" value="1"/>
</dbReference>
<dbReference type="RefSeq" id="WP_174404304.1">
    <property type="nucleotide sequence ID" value="NZ_BLVO01000012.1"/>
</dbReference>
<keyword evidence="5 13" id="KW-0597">Phosphoprotein</keyword>
<dbReference type="Gene3D" id="1.10.287.130">
    <property type="match status" value="1"/>
</dbReference>
<dbReference type="InterPro" id="IPR003661">
    <property type="entry name" value="HisK_dim/P_dom"/>
</dbReference>
<dbReference type="CDD" id="cd17546">
    <property type="entry name" value="REC_hyHK_CKI1_RcsC-like"/>
    <property type="match status" value="1"/>
</dbReference>
<dbReference type="Gene3D" id="3.30.450.20">
    <property type="entry name" value="PAS domain"/>
    <property type="match status" value="2"/>
</dbReference>
<comment type="catalytic activity">
    <reaction evidence="1">
        <text>ATP + protein L-histidine = ADP + protein N-phospho-L-histidine.</text>
        <dbReference type="EC" id="2.7.13.3"/>
    </reaction>
</comment>
<keyword evidence="7 14" id="KW-0812">Transmembrane</keyword>
<dbReference type="PROSITE" id="PS50885">
    <property type="entry name" value="HAMP"/>
    <property type="match status" value="1"/>
</dbReference>
<keyword evidence="8" id="KW-0547">Nucleotide-binding</keyword>
<dbReference type="CDD" id="cd00130">
    <property type="entry name" value="PAS"/>
    <property type="match status" value="1"/>
</dbReference>
<evidence type="ECO:0000259" key="17">
    <source>
        <dbReference type="PROSITE" id="PS50112"/>
    </source>
</evidence>
<comment type="caution">
    <text evidence="20">The sequence shown here is derived from an EMBL/GenBank/DDBJ whole genome shotgun (WGS) entry which is preliminary data.</text>
</comment>
<dbReference type="SMART" id="SM00304">
    <property type="entry name" value="HAMP"/>
    <property type="match status" value="1"/>
</dbReference>
<evidence type="ECO:0000256" key="5">
    <source>
        <dbReference type="ARBA" id="ARBA00022553"/>
    </source>
</evidence>
<keyword evidence="6" id="KW-0808">Transferase</keyword>
<dbReference type="Pfam" id="PF02518">
    <property type="entry name" value="HATPase_c"/>
    <property type="match status" value="1"/>
</dbReference>
<organism evidence="20 21">
    <name type="scientific">Desulfovibrio subterraneus</name>
    <dbReference type="NCBI Taxonomy" id="2718620"/>
    <lineage>
        <taxon>Bacteria</taxon>
        <taxon>Pseudomonadati</taxon>
        <taxon>Thermodesulfobacteriota</taxon>
        <taxon>Desulfovibrionia</taxon>
        <taxon>Desulfovibrionales</taxon>
        <taxon>Desulfovibrionaceae</taxon>
        <taxon>Desulfovibrio</taxon>
    </lineage>
</organism>
<keyword evidence="21" id="KW-1185">Reference proteome</keyword>
<dbReference type="PROSITE" id="PS50112">
    <property type="entry name" value="PAS"/>
    <property type="match status" value="1"/>
</dbReference>
<dbReference type="SMART" id="SM00086">
    <property type="entry name" value="PAC"/>
    <property type="match status" value="1"/>
</dbReference>
<dbReference type="InterPro" id="IPR036097">
    <property type="entry name" value="HisK_dim/P_sf"/>
</dbReference>
<dbReference type="SMART" id="SM00388">
    <property type="entry name" value="HisKA"/>
    <property type="match status" value="1"/>
</dbReference>
<dbReference type="PRINTS" id="PR00344">
    <property type="entry name" value="BCTRLSENSOR"/>
</dbReference>
<evidence type="ECO:0000256" key="6">
    <source>
        <dbReference type="ARBA" id="ARBA00022679"/>
    </source>
</evidence>
<dbReference type="SUPFAM" id="SSF103190">
    <property type="entry name" value="Sensory domain-like"/>
    <property type="match status" value="1"/>
</dbReference>
<dbReference type="InterPro" id="IPR004358">
    <property type="entry name" value="Sig_transdc_His_kin-like_C"/>
</dbReference>
<dbReference type="SUPFAM" id="SSF55874">
    <property type="entry name" value="ATPase domain of HSP90 chaperone/DNA topoisomerase II/histidine kinase"/>
    <property type="match status" value="1"/>
</dbReference>
<dbReference type="InterPro" id="IPR035965">
    <property type="entry name" value="PAS-like_dom_sf"/>
</dbReference>
<feature type="transmembrane region" description="Helical" evidence="14">
    <location>
        <begin position="529"/>
        <end position="553"/>
    </location>
</feature>
<evidence type="ECO:0000256" key="10">
    <source>
        <dbReference type="ARBA" id="ARBA00022840"/>
    </source>
</evidence>
<dbReference type="SUPFAM" id="SSF158472">
    <property type="entry name" value="HAMP domain-like"/>
    <property type="match status" value="1"/>
</dbReference>
<evidence type="ECO:0000259" key="18">
    <source>
        <dbReference type="PROSITE" id="PS50113"/>
    </source>
</evidence>
<dbReference type="InterPro" id="IPR003594">
    <property type="entry name" value="HATPase_dom"/>
</dbReference>
<dbReference type="InterPro" id="IPR000014">
    <property type="entry name" value="PAS"/>
</dbReference>
<dbReference type="Gene3D" id="6.10.340.10">
    <property type="match status" value="1"/>
</dbReference>
<evidence type="ECO:0000259" key="15">
    <source>
        <dbReference type="PROSITE" id="PS50109"/>
    </source>
</evidence>
<evidence type="ECO:0000313" key="21">
    <source>
        <dbReference type="Proteomes" id="UP000503840"/>
    </source>
</evidence>
<evidence type="ECO:0000256" key="8">
    <source>
        <dbReference type="ARBA" id="ARBA00022741"/>
    </source>
</evidence>
<dbReference type="SMART" id="SM00448">
    <property type="entry name" value="REC"/>
    <property type="match status" value="1"/>
</dbReference>
<keyword evidence="12" id="KW-0902">Two-component regulatory system</keyword>
<evidence type="ECO:0000256" key="2">
    <source>
        <dbReference type="ARBA" id="ARBA00004651"/>
    </source>
</evidence>
<dbReference type="InterPro" id="IPR036890">
    <property type="entry name" value="HATPase_C_sf"/>
</dbReference>
<evidence type="ECO:0000259" key="16">
    <source>
        <dbReference type="PROSITE" id="PS50110"/>
    </source>
</evidence>
<keyword evidence="14" id="KW-0472">Membrane</keyword>
<feature type="modified residue" description="4-aspartylphosphate" evidence="13">
    <location>
        <position position="1049"/>
    </location>
</feature>
<dbReference type="EMBL" id="BLVO01000012">
    <property type="protein sequence ID" value="GFM32611.1"/>
    <property type="molecule type" value="Genomic_DNA"/>
</dbReference>
<dbReference type="SUPFAM" id="SSF52172">
    <property type="entry name" value="CheY-like"/>
    <property type="match status" value="1"/>
</dbReference>
<dbReference type="PANTHER" id="PTHR45339">
    <property type="entry name" value="HYBRID SIGNAL TRANSDUCTION HISTIDINE KINASE J"/>
    <property type="match status" value="1"/>
</dbReference>
<dbReference type="CDD" id="cd06225">
    <property type="entry name" value="HAMP"/>
    <property type="match status" value="1"/>
</dbReference>
<dbReference type="CDD" id="cd16922">
    <property type="entry name" value="HATPase_EvgS-ArcB-TorS-like"/>
    <property type="match status" value="1"/>
</dbReference>
<evidence type="ECO:0000256" key="13">
    <source>
        <dbReference type="PROSITE-ProRule" id="PRU00169"/>
    </source>
</evidence>
<evidence type="ECO:0000256" key="12">
    <source>
        <dbReference type="ARBA" id="ARBA00023012"/>
    </source>
</evidence>
<evidence type="ECO:0000256" key="4">
    <source>
        <dbReference type="ARBA" id="ARBA00022475"/>
    </source>
</evidence>
<dbReference type="Pfam" id="PF00512">
    <property type="entry name" value="HisKA"/>
    <property type="match status" value="1"/>
</dbReference>
<evidence type="ECO:0000259" key="19">
    <source>
        <dbReference type="PROSITE" id="PS50885"/>
    </source>
</evidence>
<evidence type="ECO:0000256" key="3">
    <source>
        <dbReference type="ARBA" id="ARBA00012438"/>
    </source>
</evidence>
<accession>A0A7J0BHD0</accession>
<dbReference type="InterPro" id="IPR011006">
    <property type="entry name" value="CheY-like_superfamily"/>
</dbReference>
<feature type="domain" description="Histidine kinase" evidence="15">
    <location>
        <begin position="750"/>
        <end position="971"/>
    </location>
</feature>
<feature type="transmembrane region" description="Helical" evidence="14">
    <location>
        <begin position="12"/>
        <end position="32"/>
    </location>
</feature>
<comment type="subcellular location">
    <subcellularLocation>
        <location evidence="2">Cell membrane</location>
        <topology evidence="2">Multi-pass membrane protein</topology>
    </subcellularLocation>
</comment>
<dbReference type="InterPro" id="IPR029151">
    <property type="entry name" value="Sensor-like_sf"/>
</dbReference>
<keyword evidence="9" id="KW-0418">Kinase</keyword>
<evidence type="ECO:0000256" key="14">
    <source>
        <dbReference type="SAM" id="Phobius"/>
    </source>
</evidence>
<dbReference type="GO" id="GO:0000155">
    <property type="term" value="F:phosphorelay sensor kinase activity"/>
    <property type="evidence" value="ECO:0007669"/>
    <property type="project" value="InterPro"/>
</dbReference>
<keyword evidence="11 14" id="KW-1133">Transmembrane helix</keyword>
<evidence type="ECO:0000313" key="20">
    <source>
        <dbReference type="EMBL" id="GFM32611.1"/>
    </source>
</evidence>
<dbReference type="Gene3D" id="3.40.50.2300">
    <property type="match status" value="1"/>
</dbReference>
<dbReference type="PANTHER" id="PTHR45339:SF1">
    <property type="entry name" value="HYBRID SIGNAL TRANSDUCTION HISTIDINE KINASE J"/>
    <property type="match status" value="1"/>
</dbReference>
<evidence type="ECO:0000256" key="1">
    <source>
        <dbReference type="ARBA" id="ARBA00000085"/>
    </source>
</evidence>
<protein>
    <recommendedName>
        <fullName evidence="3">histidine kinase</fullName>
        <ecNumber evidence="3">2.7.13.3</ecNumber>
    </recommendedName>
</protein>
<dbReference type="Pfam" id="PF00072">
    <property type="entry name" value="Response_reg"/>
    <property type="match status" value="1"/>
</dbReference>
<dbReference type="Pfam" id="PF00672">
    <property type="entry name" value="HAMP"/>
    <property type="match status" value="1"/>
</dbReference>
<dbReference type="PROSITE" id="PS50110">
    <property type="entry name" value="RESPONSE_REGULATORY"/>
    <property type="match status" value="1"/>
</dbReference>
<name>A0A7J0BHD0_9BACT</name>
<dbReference type="PROSITE" id="PS50113">
    <property type="entry name" value="PAC"/>
    <property type="match status" value="1"/>
</dbReference>
<feature type="domain" description="Response regulatory" evidence="16">
    <location>
        <begin position="1000"/>
        <end position="1116"/>
    </location>
</feature>
<dbReference type="InterPro" id="IPR003660">
    <property type="entry name" value="HAMP_dom"/>
</dbReference>
<dbReference type="InterPro" id="IPR001789">
    <property type="entry name" value="Sig_transdc_resp-reg_receiver"/>
</dbReference>
<dbReference type="FunFam" id="3.30.565.10:FF:000010">
    <property type="entry name" value="Sensor histidine kinase RcsC"/>
    <property type="match status" value="1"/>
</dbReference>
<dbReference type="Gene3D" id="3.30.565.10">
    <property type="entry name" value="Histidine kinase-like ATPase, C-terminal domain"/>
    <property type="match status" value="1"/>
</dbReference>
<dbReference type="InterPro" id="IPR005467">
    <property type="entry name" value="His_kinase_dom"/>
</dbReference>
<dbReference type="SUPFAM" id="SSF55785">
    <property type="entry name" value="PYP-like sensor domain (PAS domain)"/>
    <property type="match status" value="1"/>
</dbReference>
<dbReference type="GO" id="GO:0005524">
    <property type="term" value="F:ATP binding"/>
    <property type="evidence" value="ECO:0007669"/>
    <property type="project" value="UniProtKB-KW"/>
</dbReference>
<keyword evidence="4" id="KW-1003">Cell membrane</keyword>
<reference evidence="20 21" key="1">
    <citation type="submission" date="2020-05" db="EMBL/GenBank/DDBJ databases">
        <title>Draft genome sequence of Desulfovibrio sp. strain HN2T.</title>
        <authorList>
            <person name="Ueno A."/>
            <person name="Tamazawa S."/>
            <person name="Tamamura S."/>
            <person name="Murakami T."/>
            <person name="Kiyama T."/>
            <person name="Inomata H."/>
            <person name="Amano Y."/>
            <person name="Miyakawa K."/>
            <person name="Tamaki H."/>
            <person name="Naganuma T."/>
            <person name="Kaneko K."/>
        </authorList>
    </citation>
    <scope>NUCLEOTIDE SEQUENCE [LARGE SCALE GENOMIC DNA]</scope>
    <source>
        <strain evidence="20 21">HN2</strain>
    </source>
</reference>
<dbReference type="AlphaFoldDB" id="A0A7J0BHD0"/>
<feature type="domain" description="HAMP" evidence="19">
    <location>
        <begin position="549"/>
        <end position="601"/>
    </location>
</feature>
<dbReference type="Pfam" id="PF13426">
    <property type="entry name" value="PAS_9"/>
    <property type="match status" value="1"/>
</dbReference>
<dbReference type="Proteomes" id="UP000503840">
    <property type="component" value="Unassembled WGS sequence"/>
</dbReference>